<dbReference type="Gene3D" id="3.40.605.10">
    <property type="entry name" value="Aldehyde Dehydrogenase, Chain A, domain 1"/>
    <property type="match status" value="1"/>
</dbReference>
<dbReference type="SUPFAM" id="SSF53720">
    <property type="entry name" value="ALDH-like"/>
    <property type="match status" value="1"/>
</dbReference>
<comment type="caution">
    <text evidence="5">The sequence shown here is derived from an EMBL/GenBank/DDBJ whole genome shotgun (WGS) entry which is preliminary data.</text>
</comment>
<dbReference type="PROSITE" id="PS00687">
    <property type="entry name" value="ALDEHYDE_DEHYDR_GLU"/>
    <property type="match status" value="1"/>
</dbReference>
<organism evidence="5 6">
    <name type="scientific">Aspergillus pseudoustus</name>
    <dbReference type="NCBI Taxonomy" id="1810923"/>
    <lineage>
        <taxon>Eukaryota</taxon>
        <taxon>Fungi</taxon>
        <taxon>Dikarya</taxon>
        <taxon>Ascomycota</taxon>
        <taxon>Pezizomycotina</taxon>
        <taxon>Eurotiomycetes</taxon>
        <taxon>Eurotiomycetidae</taxon>
        <taxon>Eurotiales</taxon>
        <taxon>Aspergillaceae</taxon>
        <taxon>Aspergillus</taxon>
        <taxon>Aspergillus subgen. Nidulantes</taxon>
    </lineage>
</organism>
<gene>
    <name evidence="5" type="ORF">BJY01DRAFT_240601</name>
</gene>
<dbReference type="EMBL" id="JBFXLU010000326">
    <property type="protein sequence ID" value="KAL2829628.1"/>
    <property type="molecule type" value="Genomic_DNA"/>
</dbReference>
<dbReference type="PANTHER" id="PTHR43353">
    <property type="entry name" value="SUCCINATE-SEMIALDEHYDE DEHYDROGENASE, MITOCHONDRIAL"/>
    <property type="match status" value="1"/>
</dbReference>
<proteinExistence type="inferred from homology"/>
<evidence type="ECO:0000256" key="1">
    <source>
        <dbReference type="ARBA" id="ARBA00023002"/>
    </source>
</evidence>
<dbReference type="InterPro" id="IPR029510">
    <property type="entry name" value="Ald_DH_CS_GLU"/>
</dbReference>
<dbReference type="InterPro" id="IPR016162">
    <property type="entry name" value="Ald_DH_N"/>
</dbReference>
<dbReference type="Proteomes" id="UP001610446">
    <property type="component" value="Unassembled WGS sequence"/>
</dbReference>
<reference evidence="5 6" key="1">
    <citation type="submission" date="2024-07" db="EMBL/GenBank/DDBJ databases">
        <title>Section-level genome sequencing and comparative genomics of Aspergillus sections Usti and Cavernicolus.</title>
        <authorList>
            <consortium name="Lawrence Berkeley National Laboratory"/>
            <person name="Nybo J.L."/>
            <person name="Vesth T.C."/>
            <person name="Theobald S."/>
            <person name="Frisvad J.C."/>
            <person name="Larsen T.O."/>
            <person name="Kjaerboelling I."/>
            <person name="Rothschild-Mancinelli K."/>
            <person name="Lyhne E.K."/>
            <person name="Kogle M.E."/>
            <person name="Barry K."/>
            <person name="Clum A."/>
            <person name="Na H."/>
            <person name="Ledsgaard L."/>
            <person name="Lin J."/>
            <person name="Lipzen A."/>
            <person name="Kuo A."/>
            <person name="Riley R."/>
            <person name="Mondo S."/>
            <person name="Labutti K."/>
            <person name="Haridas S."/>
            <person name="Pangalinan J."/>
            <person name="Salamov A.A."/>
            <person name="Simmons B.A."/>
            <person name="Magnuson J.K."/>
            <person name="Chen J."/>
            <person name="Drula E."/>
            <person name="Henrissat B."/>
            <person name="Wiebenga A."/>
            <person name="Lubbers R.J."/>
            <person name="Gomes A.C."/>
            <person name="Makela M.R."/>
            <person name="Stajich J."/>
            <person name="Grigoriev I.V."/>
            <person name="Mortensen U.H."/>
            <person name="De Vries R.P."/>
            <person name="Baker S.E."/>
            <person name="Andersen M.R."/>
        </authorList>
    </citation>
    <scope>NUCLEOTIDE SEQUENCE [LARGE SCALE GENOMIC DNA]</scope>
    <source>
        <strain evidence="5 6">CBS 123904</strain>
    </source>
</reference>
<evidence type="ECO:0000256" key="2">
    <source>
        <dbReference type="PROSITE-ProRule" id="PRU10007"/>
    </source>
</evidence>
<dbReference type="Gene3D" id="3.40.309.10">
    <property type="entry name" value="Aldehyde Dehydrogenase, Chain A, domain 2"/>
    <property type="match status" value="1"/>
</dbReference>
<dbReference type="Pfam" id="PF00171">
    <property type="entry name" value="Aldedh"/>
    <property type="match status" value="1"/>
</dbReference>
<dbReference type="InterPro" id="IPR050740">
    <property type="entry name" value="Aldehyde_DH_Superfamily"/>
</dbReference>
<dbReference type="PANTHER" id="PTHR43353:SF6">
    <property type="entry name" value="CYTOPLASMIC ALDEHYDE DEHYDROGENASE (EUROFUNG)"/>
    <property type="match status" value="1"/>
</dbReference>
<keyword evidence="6" id="KW-1185">Reference proteome</keyword>
<dbReference type="InterPro" id="IPR015590">
    <property type="entry name" value="Aldehyde_DH_dom"/>
</dbReference>
<sequence>MASSTFDLETVSLIVANQDRVTDVTFPIQSPVKERIIHLCAAASVKDATHAADAAQAAFQAWAKTPASVRRGLFTRAADLLLAKQDLLATYQHEETGCSRGSARHTVGLAANLLRDVAGKISGVNGLMPQIEGGERAAMVLKVPYGVVLGFAPWNAPFILGARAIALPLAAGNTVVLKGSELSPKCFWALGDIFREAGFPAGCVNILYHRPSEASEVCSALITHRAVRMVNFTGSTLVGAIVASIAGQAVKPVVLELGGKAPCIVLDDADLEAAAAGCAVGAFTNAGQICMSTERIIVQRAVAEEFQRLLVQAAADRFGMEAGLLRLVSSAAVRKHEELISDAVGKGARVVLDHPTILSGVDKTMDLYYTESFSPIVSLHVVDTEEDALSLANDTEYGLAAALFTRDLARGLRVAGELESGAVHINQPTIFDDPNLPHGGFKSSGFGRFGGVHGLDQFLQTKSVTWLSRQSFGSGPLRSHD</sequence>
<evidence type="ECO:0000313" key="5">
    <source>
        <dbReference type="EMBL" id="KAL2829628.1"/>
    </source>
</evidence>
<accession>A0ABR4IPD4</accession>
<evidence type="ECO:0000313" key="6">
    <source>
        <dbReference type="Proteomes" id="UP001610446"/>
    </source>
</evidence>
<keyword evidence="1 3" id="KW-0560">Oxidoreductase</keyword>
<evidence type="ECO:0000256" key="3">
    <source>
        <dbReference type="RuleBase" id="RU003345"/>
    </source>
</evidence>
<comment type="similarity">
    <text evidence="3">Belongs to the aldehyde dehydrogenase family.</text>
</comment>
<evidence type="ECO:0000259" key="4">
    <source>
        <dbReference type="Pfam" id="PF00171"/>
    </source>
</evidence>
<protein>
    <submittedName>
        <fullName evidence="5">Aldehyde/histidinol dehydrogenase</fullName>
    </submittedName>
</protein>
<feature type="active site" evidence="2">
    <location>
        <position position="256"/>
    </location>
</feature>
<dbReference type="InterPro" id="IPR016163">
    <property type="entry name" value="Ald_DH_C"/>
</dbReference>
<name>A0ABR4IPD4_9EURO</name>
<dbReference type="InterPro" id="IPR016161">
    <property type="entry name" value="Ald_DH/histidinol_DH"/>
</dbReference>
<feature type="domain" description="Aldehyde dehydrogenase" evidence="4">
    <location>
        <begin position="25"/>
        <end position="464"/>
    </location>
</feature>